<sequence>MELPIEDRKSAGRELARALEDYRSREHLVVLALPRGGVPVAAEIARHLGAALDLMIVRKLGMPGHEEFAMGAIASGGARVLNRQVLDYRDISDEAIEKVAERERRELERREQTYRGDRPWPDLSDATVILVDDGLATGATMGAALESLKIHRPREVVVAVPVAPADTIRNLRSSADNVVCLETPDNFRAIGQWYRDFHQVSDDEVRQLLGHFWKE</sequence>
<accession>A0A7Y0RCV7</accession>
<evidence type="ECO:0000313" key="3">
    <source>
        <dbReference type="Proteomes" id="UP000567186"/>
    </source>
</evidence>
<keyword evidence="2" id="KW-0328">Glycosyltransferase</keyword>
<dbReference type="SUPFAM" id="SSF53271">
    <property type="entry name" value="PRTase-like"/>
    <property type="match status" value="1"/>
</dbReference>
<keyword evidence="3" id="KW-1185">Reference proteome</keyword>
<dbReference type="EMBL" id="JABCKY010000002">
    <property type="protein sequence ID" value="NMT63902.1"/>
    <property type="molecule type" value="Genomic_DNA"/>
</dbReference>
<dbReference type="Pfam" id="PF00156">
    <property type="entry name" value="Pribosyltran"/>
    <property type="match status" value="1"/>
</dbReference>
<dbReference type="AlphaFoldDB" id="A0A7Y0RCV7"/>
<dbReference type="Gene3D" id="3.30.1310.20">
    <property type="entry name" value="PRTase-like"/>
    <property type="match status" value="1"/>
</dbReference>
<protein>
    <submittedName>
        <fullName evidence="2">Phosphoribosyltransferase</fullName>
    </submittedName>
</protein>
<dbReference type="Proteomes" id="UP000567186">
    <property type="component" value="Unassembled WGS sequence"/>
</dbReference>
<dbReference type="CDD" id="cd06223">
    <property type="entry name" value="PRTases_typeI"/>
    <property type="match status" value="1"/>
</dbReference>
<gene>
    <name evidence="2" type="ORF">HIU99_09850</name>
</gene>
<dbReference type="InterPro" id="IPR029057">
    <property type="entry name" value="PRTase-like"/>
</dbReference>
<organism evidence="2 3">
    <name type="scientific">Marinobacter orientalis</name>
    <dbReference type="NCBI Taxonomy" id="1928859"/>
    <lineage>
        <taxon>Bacteria</taxon>
        <taxon>Pseudomonadati</taxon>
        <taxon>Pseudomonadota</taxon>
        <taxon>Gammaproteobacteria</taxon>
        <taxon>Pseudomonadales</taxon>
        <taxon>Marinobacteraceae</taxon>
        <taxon>Marinobacter</taxon>
    </lineage>
</organism>
<keyword evidence="2" id="KW-0808">Transferase</keyword>
<reference evidence="2 3" key="1">
    <citation type="submission" date="2020-04" db="EMBL/GenBank/DDBJ databases">
        <title>Marinobacter oceani sp. nov., isolated from marine solar saltern.</title>
        <authorList>
            <person name="Chen X.-Y."/>
        </authorList>
    </citation>
    <scope>NUCLEOTIDE SEQUENCE [LARGE SCALE GENOMIC DNA]</scope>
    <source>
        <strain evidence="2 3">W62</strain>
    </source>
</reference>
<dbReference type="Gene3D" id="3.40.50.2020">
    <property type="match status" value="1"/>
</dbReference>
<proteinExistence type="predicted"/>
<evidence type="ECO:0000313" key="2">
    <source>
        <dbReference type="EMBL" id="NMT63902.1"/>
    </source>
</evidence>
<dbReference type="GO" id="GO:0016757">
    <property type="term" value="F:glycosyltransferase activity"/>
    <property type="evidence" value="ECO:0007669"/>
    <property type="project" value="UniProtKB-KW"/>
</dbReference>
<comment type="caution">
    <text evidence="2">The sequence shown here is derived from an EMBL/GenBank/DDBJ whole genome shotgun (WGS) entry which is preliminary data.</text>
</comment>
<evidence type="ECO:0000259" key="1">
    <source>
        <dbReference type="Pfam" id="PF00156"/>
    </source>
</evidence>
<dbReference type="RefSeq" id="WP_135955068.1">
    <property type="nucleotide sequence ID" value="NZ_JABCKY010000002.1"/>
</dbReference>
<dbReference type="InterPro" id="IPR000836">
    <property type="entry name" value="PRTase_dom"/>
</dbReference>
<dbReference type="OrthoDB" id="9810066at2"/>
<feature type="domain" description="Phosphoribosyltransferase" evidence="1">
    <location>
        <begin position="10"/>
        <end position="194"/>
    </location>
</feature>
<name>A0A7Y0RCV7_9GAMM</name>